<evidence type="ECO:0000256" key="1">
    <source>
        <dbReference type="SAM" id="MobiDB-lite"/>
    </source>
</evidence>
<reference evidence="2" key="1">
    <citation type="journal article" date="2022" name="Int. J. Mol. Sci.">
        <title>Draft Genome of Tanacetum Coccineum: Genomic Comparison of Closely Related Tanacetum-Family Plants.</title>
        <authorList>
            <person name="Yamashiro T."/>
            <person name="Shiraishi A."/>
            <person name="Nakayama K."/>
            <person name="Satake H."/>
        </authorList>
    </citation>
    <scope>NUCLEOTIDE SEQUENCE</scope>
</reference>
<protein>
    <submittedName>
        <fullName evidence="2">Uncharacterized protein</fullName>
    </submittedName>
</protein>
<evidence type="ECO:0000313" key="3">
    <source>
        <dbReference type="Proteomes" id="UP001151760"/>
    </source>
</evidence>
<organism evidence="2 3">
    <name type="scientific">Tanacetum coccineum</name>
    <dbReference type="NCBI Taxonomy" id="301880"/>
    <lineage>
        <taxon>Eukaryota</taxon>
        <taxon>Viridiplantae</taxon>
        <taxon>Streptophyta</taxon>
        <taxon>Embryophyta</taxon>
        <taxon>Tracheophyta</taxon>
        <taxon>Spermatophyta</taxon>
        <taxon>Magnoliopsida</taxon>
        <taxon>eudicotyledons</taxon>
        <taxon>Gunneridae</taxon>
        <taxon>Pentapetalae</taxon>
        <taxon>asterids</taxon>
        <taxon>campanulids</taxon>
        <taxon>Asterales</taxon>
        <taxon>Asteraceae</taxon>
        <taxon>Asteroideae</taxon>
        <taxon>Anthemideae</taxon>
        <taxon>Anthemidinae</taxon>
        <taxon>Tanacetum</taxon>
    </lineage>
</organism>
<accession>A0ABQ5D929</accession>
<evidence type="ECO:0000313" key="2">
    <source>
        <dbReference type="EMBL" id="GJT34771.1"/>
    </source>
</evidence>
<comment type="caution">
    <text evidence="2">The sequence shown here is derived from an EMBL/GenBank/DDBJ whole genome shotgun (WGS) entry which is preliminary data.</text>
</comment>
<proteinExistence type="predicted"/>
<name>A0ABQ5D929_9ASTR</name>
<sequence>MSVRHLSERNESTRSQTEDFKPSGRQTHYLDRLSHDCHIIECRHVADSITGAQPLKTDSSSAEFSSTRTQSPLVWPTITKDGVTRPKEYTELTPTETIQADCDIKEINIILQGLLTEIYALVSQHCVAKDIWEKIRLLIQGTSLTKQERECKLYDEFDKFTYKERKSFTTFTTEISLATQ</sequence>
<feature type="region of interest" description="Disordered" evidence="1">
    <location>
        <begin position="1"/>
        <end position="25"/>
    </location>
</feature>
<keyword evidence="3" id="KW-1185">Reference proteome</keyword>
<reference evidence="2" key="2">
    <citation type="submission" date="2022-01" db="EMBL/GenBank/DDBJ databases">
        <authorList>
            <person name="Yamashiro T."/>
            <person name="Shiraishi A."/>
            <person name="Satake H."/>
            <person name="Nakayama K."/>
        </authorList>
    </citation>
    <scope>NUCLEOTIDE SEQUENCE</scope>
</reference>
<gene>
    <name evidence="2" type="ORF">Tco_0925190</name>
</gene>
<dbReference type="EMBL" id="BQNB010014993">
    <property type="protein sequence ID" value="GJT34771.1"/>
    <property type="molecule type" value="Genomic_DNA"/>
</dbReference>
<dbReference type="Proteomes" id="UP001151760">
    <property type="component" value="Unassembled WGS sequence"/>
</dbReference>